<dbReference type="PANTHER" id="PTHR24276:SF98">
    <property type="entry name" value="FI18310P1-RELATED"/>
    <property type="match status" value="1"/>
</dbReference>
<sequence length="498" mass="53930">MTVFSFVSAVLLLLDTLCAASAALPLMALGSESNPHACVGIQISLHHVLVHSTCATSSGPLTKAQVLEPPDESSADESTRVTFKSSVRVANSSAIPINQLPSDVSSSIESVHVVAFEDPLPSTISRPVTLPLKTPYPSYLSIDKNATMVSIDMATLHVQSISRITFIEGSSCNHPVCALPLQVEDQGVFMEPNRWSFLLTQSSDGDSYRLLGVGGGPATNHDGIWGFEWLPQALTTSSLSSHQVHGVQTVVSVSKEIYGGKDVKTTSEYTEFIAGLRAFKNGTTLCAGALIAQTWVLTAAGCTTYDLRYVVIDTLSTRGEPTEVLRIQQMIAHPAHSGHKYNFMLVQLDSPSRRRPVKYNQNKDHTPVSSMATAFGYGATSYHSHKLNDRLRSNKVEVLGAEYCPKSMKNRMNEATMCVKQKLCYGDFGGPVVTDAWSSDRVLYGIISNDFGCFDGSYYNVVGRVSRIADWIKTIMVMAQSGVRLTASQIANSTSATK</sequence>
<protein>
    <recommendedName>
        <fullName evidence="7">Peptidase S1 domain-containing protein</fullName>
    </recommendedName>
</protein>
<evidence type="ECO:0000256" key="5">
    <source>
        <dbReference type="ARBA" id="ARBA00023180"/>
    </source>
</evidence>
<keyword evidence="2 6" id="KW-0732">Signal</keyword>
<dbReference type="InterPro" id="IPR050430">
    <property type="entry name" value="Peptidase_S1"/>
</dbReference>
<dbReference type="InterPro" id="IPR001254">
    <property type="entry name" value="Trypsin_dom"/>
</dbReference>
<dbReference type="PRINTS" id="PR00722">
    <property type="entry name" value="CHYMOTRYPSIN"/>
</dbReference>
<dbReference type="EMBL" id="SPLM01000039">
    <property type="protein sequence ID" value="TMW64617.1"/>
    <property type="molecule type" value="Genomic_DNA"/>
</dbReference>
<dbReference type="PROSITE" id="PS50240">
    <property type="entry name" value="TRYPSIN_DOM"/>
    <property type="match status" value="1"/>
</dbReference>
<keyword evidence="4" id="KW-1015">Disulfide bond</keyword>
<reference evidence="8" key="1">
    <citation type="submission" date="2019-03" db="EMBL/GenBank/DDBJ databases">
        <title>Long read genome sequence of the mycoparasitic Pythium oligandrum ATCC 38472 isolated from sugarbeet rhizosphere.</title>
        <authorList>
            <person name="Gaulin E."/>
        </authorList>
    </citation>
    <scope>NUCLEOTIDE SEQUENCE</scope>
    <source>
        <strain evidence="8">ATCC 38472_TT</strain>
    </source>
</reference>
<feature type="domain" description="Peptidase S1" evidence="7">
    <location>
        <begin position="257"/>
        <end position="477"/>
    </location>
</feature>
<dbReference type="SUPFAM" id="SSF50494">
    <property type="entry name" value="Trypsin-like serine proteases"/>
    <property type="match status" value="1"/>
</dbReference>
<accession>A0A8K1CLQ0</accession>
<evidence type="ECO:0000313" key="8">
    <source>
        <dbReference type="EMBL" id="TMW64617.1"/>
    </source>
</evidence>
<organism evidence="8 9">
    <name type="scientific">Pythium oligandrum</name>
    <name type="common">Mycoparasitic fungus</name>
    <dbReference type="NCBI Taxonomy" id="41045"/>
    <lineage>
        <taxon>Eukaryota</taxon>
        <taxon>Sar</taxon>
        <taxon>Stramenopiles</taxon>
        <taxon>Oomycota</taxon>
        <taxon>Peronosporomycetes</taxon>
        <taxon>Pythiales</taxon>
        <taxon>Pythiaceae</taxon>
        <taxon>Pythium</taxon>
    </lineage>
</organism>
<gene>
    <name evidence="8" type="ORF">Poli38472_011497</name>
</gene>
<evidence type="ECO:0000256" key="1">
    <source>
        <dbReference type="ARBA" id="ARBA00007664"/>
    </source>
</evidence>
<feature type="chain" id="PRO_5035426004" description="Peptidase S1 domain-containing protein" evidence="6">
    <location>
        <begin position="23"/>
        <end position="498"/>
    </location>
</feature>
<feature type="signal peptide" evidence="6">
    <location>
        <begin position="1"/>
        <end position="22"/>
    </location>
</feature>
<dbReference type="PANTHER" id="PTHR24276">
    <property type="entry name" value="POLYSERASE-RELATED"/>
    <property type="match status" value="1"/>
</dbReference>
<evidence type="ECO:0000256" key="3">
    <source>
        <dbReference type="ARBA" id="ARBA00023026"/>
    </source>
</evidence>
<evidence type="ECO:0000259" key="7">
    <source>
        <dbReference type="PROSITE" id="PS50240"/>
    </source>
</evidence>
<dbReference type="GO" id="GO:0006508">
    <property type="term" value="P:proteolysis"/>
    <property type="evidence" value="ECO:0007669"/>
    <property type="project" value="InterPro"/>
</dbReference>
<comment type="caution">
    <text evidence="8">The sequence shown here is derived from an EMBL/GenBank/DDBJ whole genome shotgun (WGS) entry which is preliminary data.</text>
</comment>
<keyword evidence="3" id="KW-0843">Virulence</keyword>
<dbReference type="AlphaFoldDB" id="A0A8K1CLQ0"/>
<evidence type="ECO:0000313" key="9">
    <source>
        <dbReference type="Proteomes" id="UP000794436"/>
    </source>
</evidence>
<evidence type="ECO:0000256" key="4">
    <source>
        <dbReference type="ARBA" id="ARBA00023157"/>
    </source>
</evidence>
<dbReference type="InterPro" id="IPR043504">
    <property type="entry name" value="Peptidase_S1_PA_chymotrypsin"/>
</dbReference>
<name>A0A8K1CLQ0_PYTOL</name>
<evidence type="ECO:0000256" key="2">
    <source>
        <dbReference type="ARBA" id="ARBA00022729"/>
    </source>
</evidence>
<dbReference type="Gene3D" id="2.40.10.10">
    <property type="entry name" value="Trypsin-like serine proteases"/>
    <property type="match status" value="1"/>
</dbReference>
<proteinExistence type="inferred from homology"/>
<dbReference type="OrthoDB" id="546450at2759"/>
<dbReference type="Pfam" id="PF00089">
    <property type="entry name" value="Trypsin"/>
    <property type="match status" value="1"/>
</dbReference>
<comment type="similarity">
    <text evidence="1">Belongs to the peptidase S1 family.</text>
</comment>
<dbReference type="SMART" id="SM00020">
    <property type="entry name" value="Tryp_SPc"/>
    <property type="match status" value="1"/>
</dbReference>
<dbReference type="InterPro" id="IPR009003">
    <property type="entry name" value="Peptidase_S1_PA"/>
</dbReference>
<dbReference type="GO" id="GO:0004252">
    <property type="term" value="F:serine-type endopeptidase activity"/>
    <property type="evidence" value="ECO:0007669"/>
    <property type="project" value="InterPro"/>
</dbReference>
<keyword evidence="9" id="KW-1185">Reference proteome</keyword>
<dbReference type="InterPro" id="IPR001314">
    <property type="entry name" value="Peptidase_S1A"/>
</dbReference>
<dbReference type="Proteomes" id="UP000794436">
    <property type="component" value="Unassembled WGS sequence"/>
</dbReference>
<evidence type="ECO:0000256" key="6">
    <source>
        <dbReference type="SAM" id="SignalP"/>
    </source>
</evidence>
<keyword evidence="5" id="KW-0325">Glycoprotein</keyword>